<dbReference type="GO" id="GO:0005634">
    <property type="term" value="C:nucleus"/>
    <property type="evidence" value="ECO:0007669"/>
    <property type="project" value="UniProtKB-SubCell"/>
</dbReference>
<comment type="subcellular location">
    <subcellularLocation>
        <location evidence="1">Nucleus</location>
    </subcellularLocation>
</comment>
<dbReference type="GO" id="GO:0000981">
    <property type="term" value="F:DNA-binding transcription factor activity, RNA polymerase II-specific"/>
    <property type="evidence" value="ECO:0007669"/>
    <property type="project" value="InterPro"/>
</dbReference>
<dbReference type="AlphaFoldDB" id="A0A9P9XXM6"/>
<evidence type="ECO:0000256" key="5">
    <source>
        <dbReference type="ARBA" id="ARBA00023242"/>
    </source>
</evidence>
<keyword evidence="5" id="KW-0539">Nucleus</keyword>
<accession>A0A9P9XXM6</accession>
<gene>
    <name evidence="7" type="ORF">J7T54_007761</name>
</gene>
<keyword evidence="3" id="KW-0805">Transcription regulation</keyword>
<evidence type="ECO:0000256" key="3">
    <source>
        <dbReference type="ARBA" id="ARBA00023015"/>
    </source>
</evidence>
<evidence type="ECO:0000256" key="6">
    <source>
        <dbReference type="SAM" id="MobiDB-lite"/>
    </source>
</evidence>
<dbReference type="Proteomes" id="UP001055219">
    <property type="component" value="Unassembled WGS sequence"/>
</dbReference>
<evidence type="ECO:0000313" key="7">
    <source>
        <dbReference type="EMBL" id="KAI6779234.1"/>
    </source>
</evidence>
<dbReference type="GO" id="GO:0046872">
    <property type="term" value="F:metal ion binding"/>
    <property type="evidence" value="ECO:0007669"/>
    <property type="project" value="UniProtKB-KW"/>
</dbReference>
<evidence type="ECO:0008006" key="9">
    <source>
        <dbReference type="Google" id="ProtNLM"/>
    </source>
</evidence>
<dbReference type="GeneID" id="75834234"/>
<proteinExistence type="predicted"/>
<dbReference type="OrthoDB" id="2943660at2759"/>
<organism evidence="7 8">
    <name type="scientific">Emericellopsis cladophorae</name>
    <dbReference type="NCBI Taxonomy" id="2686198"/>
    <lineage>
        <taxon>Eukaryota</taxon>
        <taxon>Fungi</taxon>
        <taxon>Dikarya</taxon>
        <taxon>Ascomycota</taxon>
        <taxon>Pezizomycotina</taxon>
        <taxon>Sordariomycetes</taxon>
        <taxon>Hypocreomycetidae</taxon>
        <taxon>Hypocreales</taxon>
        <taxon>Bionectriaceae</taxon>
        <taxon>Emericellopsis</taxon>
    </lineage>
</organism>
<evidence type="ECO:0000313" key="8">
    <source>
        <dbReference type="Proteomes" id="UP001055219"/>
    </source>
</evidence>
<comment type="caution">
    <text evidence="7">The sequence shown here is derived from an EMBL/GenBank/DDBJ whole genome shotgun (WGS) entry which is preliminary data.</text>
</comment>
<dbReference type="RefSeq" id="XP_051360090.1">
    <property type="nucleotide sequence ID" value="XM_051508859.1"/>
</dbReference>
<feature type="region of interest" description="Disordered" evidence="6">
    <location>
        <begin position="1"/>
        <end position="21"/>
    </location>
</feature>
<dbReference type="InterPro" id="IPR050815">
    <property type="entry name" value="TF_fung"/>
</dbReference>
<keyword evidence="2" id="KW-0479">Metal-binding</keyword>
<reference evidence="7" key="1">
    <citation type="journal article" date="2021" name="J Fungi (Basel)">
        <title>Genomic and Metabolomic Analyses of the Marine Fungus Emericellopsis cladophorae: Insights into Saltwater Adaptability Mechanisms and Its Biosynthetic Potential.</title>
        <authorList>
            <person name="Goncalves M.F.M."/>
            <person name="Hilario S."/>
            <person name="Van de Peer Y."/>
            <person name="Esteves A.C."/>
            <person name="Alves A."/>
        </authorList>
    </citation>
    <scope>NUCLEOTIDE SEQUENCE</scope>
    <source>
        <strain evidence="7">MUM 19.33</strain>
    </source>
</reference>
<dbReference type="PANTHER" id="PTHR47338:SF27">
    <property type="entry name" value="ZN(II)2CYS6 TRANSCRIPTION FACTOR (EUROFUNG)"/>
    <property type="match status" value="1"/>
</dbReference>
<name>A0A9P9XXM6_9HYPO</name>
<dbReference type="EMBL" id="JAGIXG020000050">
    <property type="protein sequence ID" value="KAI6779234.1"/>
    <property type="molecule type" value="Genomic_DNA"/>
</dbReference>
<evidence type="ECO:0000256" key="2">
    <source>
        <dbReference type="ARBA" id="ARBA00022723"/>
    </source>
</evidence>
<protein>
    <recommendedName>
        <fullName evidence="9">Transcription factor domain-containing protein</fullName>
    </recommendedName>
</protein>
<evidence type="ECO:0000256" key="1">
    <source>
        <dbReference type="ARBA" id="ARBA00004123"/>
    </source>
</evidence>
<sequence length="508" mass="57899">MDHNRRPRRSYGRPVATAHDERPPADLFDHVLRVYQASVYCQPLPLFNPATLLNTLPQFPSYLRSAVIALTLRLSKHPAYRVLPEEASSLYTSTSGNVALQKAMQGDACLQVRQTLCLLALGEIMDGSHVQAFTTIGAAVRLEAMKLRTSTAQDDDELRCHWSIRTLDNAFTSTPSHPTIPLPYPSSPERPLPPDIMAATEKDISNRHEIRKGESEVIAHYLQAFQLWSKVAWYFEDMRLGNRESPWLASSRYHQLTADLYQQQADLSYLHLYRNVGFSRQIPDDLRTRQDYWIPWISMQIGAHATPAVLNNPFIQLFVLRSDKGLCQPRSFLQQTVDQALFHSAWVGRLLRECDRLELPIKDPILGQMIAATATIPFLFRFSRDAKVSRRAAVDLETCLDCLAQLARTWPCVAKKHECLLNLQSTVEQDGQLRLQPEALWYLVCGDFLDEPSRSLSEAQIHITTSFIEPVGDTIPEEENELQPDQYDWADYFVDSFMVDNYLVGVEP</sequence>
<dbReference type="CDD" id="cd12148">
    <property type="entry name" value="fungal_TF_MHR"/>
    <property type="match status" value="1"/>
</dbReference>
<feature type="compositionally biased region" description="Basic residues" evidence="6">
    <location>
        <begin position="1"/>
        <end position="11"/>
    </location>
</feature>
<reference evidence="7" key="2">
    <citation type="submission" date="2022-07" db="EMBL/GenBank/DDBJ databases">
        <authorList>
            <person name="Goncalves M.F.M."/>
            <person name="Hilario S."/>
            <person name="Van De Peer Y."/>
            <person name="Esteves A.C."/>
            <person name="Alves A."/>
        </authorList>
    </citation>
    <scope>NUCLEOTIDE SEQUENCE</scope>
    <source>
        <strain evidence="7">MUM 19.33</strain>
    </source>
</reference>
<keyword evidence="4" id="KW-0804">Transcription</keyword>
<keyword evidence="8" id="KW-1185">Reference proteome</keyword>
<evidence type="ECO:0000256" key="4">
    <source>
        <dbReference type="ARBA" id="ARBA00023163"/>
    </source>
</evidence>
<dbReference type="PANTHER" id="PTHR47338">
    <property type="entry name" value="ZN(II)2CYS6 TRANSCRIPTION FACTOR (EUROFUNG)-RELATED"/>
    <property type="match status" value="1"/>
</dbReference>